<dbReference type="InterPro" id="IPR050767">
    <property type="entry name" value="Sel1_AlgK"/>
</dbReference>
<dbReference type="PANTHER" id="PTHR11102:SF160">
    <property type="entry name" value="ERAD-ASSOCIATED E3 UBIQUITIN-PROTEIN LIGASE COMPONENT HRD3"/>
    <property type="match status" value="1"/>
</dbReference>
<dbReference type="PROSITE" id="PS50011">
    <property type="entry name" value="PROTEIN_KINASE_DOM"/>
    <property type="match status" value="1"/>
</dbReference>
<dbReference type="VEuPathDB" id="TrichDB:TRFO_42457"/>
<keyword evidence="3" id="KW-0732">Signal</keyword>
<keyword evidence="2" id="KW-0067">ATP-binding</keyword>
<feature type="domain" description="Protein kinase" evidence="4">
    <location>
        <begin position="279"/>
        <end position="527"/>
    </location>
</feature>
<dbReference type="SMART" id="SM00220">
    <property type="entry name" value="S_TKc"/>
    <property type="match status" value="1"/>
</dbReference>
<dbReference type="OrthoDB" id="27934at2759"/>
<dbReference type="Pfam" id="PF08238">
    <property type="entry name" value="Sel1"/>
    <property type="match status" value="5"/>
</dbReference>
<comment type="caution">
    <text evidence="5">The sequence shown here is derived from an EMBL/GenBank/DDBJ whole genome shotgun (WGS) entry which is preliminary data.</text>
</comment>
<keyword evidence="2" id="KW-0547">Nucleotide-binding</keyword>
<dbReference type="GO" id="GO:0005524">
    <property type="term" value="F:ATP binding"/>
    <property type="evidence" value="ECO:0007669"/>
    <property type="project" value="UniProtKB-UniRule"/>
</dbReference>
<evidence type="ECO:0000313" key="6">
    <source>
        <dbReference type="Proteomes" id="UP000179807"/>
    </source>
</evidence>
<dbReference type="EMBL" id="MLAK01000212">
    <property type="protein sequence ID" value="OHT15599.1"/>
    <property type="molecule type" value="Genomic_DNA"/>
</dbReference>
<dbReference type="SMART" id="SM00671">
    <property type="entry name" value="SEL1"/>
    <property type="match status" value="6"/>
</dbReference>
<dbReference type="InterPro" id="IPR000719">
    <property type="entry name" value="Prot_kinase_dom"/>
</dbReference>
<dbReference type="GeneID" id="94849020"/>
<dbReference type="CDD" id="cd00180">
    <property type="entry name" value="PKc"/>
    <property type="match status" value="1"/>
</dbReference>
<evidence type="ECO:0000256" key="1">
    <source>
        <dbReference type="ARBA" id="ARBA00038101"/>
    </source>
</evidence>
<reference evidence="5" key="1">
    <citation type="submission" date="2016-10" db="EMBL/GenBank/DDBJ databases">
        <authorList>
            <person name="Benchimol M."/>
            <person name="Almeida L.G."/>
            <person name="Vasconcelos A.T."/>
            <person name="Perreira-Neves A."/>
            <person name="Rosa I.A."/>
            <person name="Tasca T."/>
            <person name="Bogo M.R."/>
            <person name="de Souza W."/>
        </authorList>
    </citation>
    <scope>NUCLEOTIDE SEQUENCE [LARGE SCALE GENOMIC DNA]</scope>
    <source>
        <strain evidence="5">K</strain>
    </source>
</reference>
<evidence type="ECO:0000256" key="2">
    <source>
        <dbReference type="PROSITE-ProRule" id="PRU10141"/>
    </source>
</evidence>
<dbReference type="PROSITE" id="PS00107">
    <property type="entry name" value="PROTEIN_KINASE_ATP"/>
    <property type="match status" value="1"/>
</dbReference>
<organism evidence="5 6">
    <name type="scientific">Tritrichomonas foetus</name>
    <dbReference type="NCBI Taxonomy" id="1144522"/>
    <lineage>
        <taxon>Eukaryota</taxon>
        <taxon>Metamonada</taxon>
        <taxon>Parabasalia</taxon>
        <taxon>Tritrichomonadida</taxon>
        <taxon>Tritrichomonadidae</taxon>
        <taxon>Tritrichomonas</taxon>
    </lineage>
</organism>
<proteinExistence type="inferred from homology"/>
<dbReference type="Pfam" id="PF00069">
    <property type="entry name" value="Pkinase"/>
    <property type="match status" value="1"/>
</dbReference>
<dbReference type="Gene3D" id="1.25.40.10">
    <property type="entry name" value="Tetratricopeptide repeat domain"/>
    <property type="match status" value="2"/>
</dbReference>
<name>A0A1J4KWJ1_9EUKA</name>
<dbReference type="InterPro" id="IPR017441">
    <property type="entry name" value="Protein_kinase_ATP_BS"/>
</dbReference>
<evidence type="ECO:0000259" key="4">
    <source>
        <dbReference type="PROSITE" id="PS50011"/>
    </source>
</evidence>
<sequence>MFFTLYLKDLVFLVLRESKGWPICEKYHVQKVNQQIVNHQKAAQKKLTKRKISDESSLSMDNINYFTDQKLLENELVLDKEYPITFFSHFNLQIFRTTISSDFFSNIKNHYRACPLLCFTFINNNGTVYFCFCCQSHCGIIELSNDIDKNLQILDFNEYLSNKHSNNYVLLPLAENDVTLFQTHFNIDCSEFYFRGETIDFEQNHCDRLELNNLFNFKSNSNNEQIGEMKTIEDFLFITKDTIMDYFHNRLKCPSDNFIDVLFKFPYIGSMTNHAFDEFILIRAIGEGATATTFLTVHKETGFHFILKRFNQKAQKQYLSELSQYKSINHQSFALCYGYIKRNRMKGINSCLILQYYPNKSLESIIGKEFDVTQKIIIVLQILFGIDYLHSIGKTHRDIKPENILLDSDLNAYLCDLSSCCEVSKISPDDNVGSFGYLSPEQLEGFKYSFQVDLFAFGYIIYELFSGKRIPQIYSAVGLIDAVLNQKFPKLNIKIPLIDELYKKFMIYIPEFRSDTFISIQRIKEILDSSDKLQINTFSLETVQSIFNNLYLNHVRENSNNENTKNAFSQKDEGLNFLVEERFSEGFSSVIRHFLPQARNNEEKAQFIQMAAESSYSEISKNISESMKYLEEQVNKEGDKKNIITSITYLGNEKLPEDHAKKIAFLEQKVQEGDQIAPVFLQLEMINQGTKFDSPIPIIQMIQGIQMITENKFDEASKVFSDPKIAQDANSLFYKGYTKYRPNRNGERFVKEAISLFTEAAEKGNVDAMHLLGEIYLTGDGIETDEKKGVEFLEKAAKFGSMAAIGRLGSCYLEGVVYEKNLKKAFEMLSQAVKADDPLSYGNLGDYYYYETNEIDKAMKCYEQGAKYYPEESYLLAKKILLERKFKYDPQKAKLLLENAIQRGGSTIINDSKNMLAMMYMNREIDCNKKDNSFPDYYIDLFHNNNDRKAFQLFEEVEISKYADYNQTFRIKGLEELQAKKYKTAAFYFESSAKDFKDPVANFYIGLLFDEKIIPSDPEISSGNYYYDGMNAGSPRSGVCLVRNNYQLLKKNKKLAKEIYTKMHIYGYNYASYKLSKLLLKRNKNKMDIEKGVEYLKIASRRGSRVAMYKMAEYYFKGSFGFKSDTRKSLKWLKKSAQKGFNQAIENIGIWYIEGLHVKRNLMKAKKYFNMLPSCRNVEQYYYEIIDFEGTNEEKIDFLIQMIEKDNFSLISRLLLFQSSDELHEKIMTCIEKARLRHPKNNLILSALVISKILTGKINWDEITFLTSQLTSEEHLYEASGLIGKKLVECKMYDRALPFLEAAIHLDNFDDKVVFSLGFLYTKLGFTENKAENINETSPNEAYQNENVEKAKQLYLEKLSNKKMAELIVDLWDLFKCSSKPLSYSSIKITMHYNILIENSLAIDWESDHQEEFEQLFELTEDEADEVEKLFLANISSEQ</sequence>
<dbReference type="InterPro" id="IPR011009">
    <property type="entry name" value="Kinase-like_dom_sf"/>
</dbReference>
<dbReference type="RefSeq" id="XP_068368735.1">
    <property type="nucleotide sequence ID" value="XM_068514316.1"/>
</dbReference>
<dbReference type="Proteomes" id="UP000179807">
    <property type="component" value="Unassembled WGS sequence"/>
</dbReference>
<feature type="signal peptide" evidence="3">
    <location>
        <begin position="1"/>
        <end position="20"/>
    </location>
</feature>
<gene>
    <name evidence="5" type="ORF">TRFO_42457</name>
</gene>
<protein>
    <recommendedName>
        <fullName evidence="4">Protein kinase domain-containing protein</fullName>
    </recommendedName>
</protein>
<dbReference type="SUPFAM" id="SSF81901">
    <property type="entry name" value="HCP-like"/>
    <property type="match status" value="2"/>
</dbReference>
<dbReference type="Gene3D" id="1.10.510.10">
    <property type="entry name" value="Transferase(Phosphotransferase) domain 1"/>
    <property type="match status" value="1"/>
</dbReference>
<keyword evidence="6" id="KW-1185">Reference proteome</keyword>
<dbReference type="InterPro" id="IPR006597">
    <property type="entry name" value="Sel1-like"/>
</dbReference>
<dbReference type="GO" id="GO:0004672">
    <property type="term" value="F:protein kinase activity"/>
    <property type="evidence" value="ECO:0007669"/>
    <property type="project" value="InterPro"/>
</dbReference>
<dbReference type="InterPro" id="IPR011990">
    <property type="entry name" value="TPR-like_helical_dom_sf"/>
</dbReference>
<evidence type="ECO:0000256" key="3">
    <source>
        <dbReference type="SAM" id="SignalP"/>
    </source>
</evidence>
<accession>A0A1J4KWJ1</accession>
<feature type="binding site" evidence="2">
    <location>
        <position position="308"/>
    </location>
    <ligand>
        <name>ATP</name>
        <dbReference type="ChEBI" id="CHEBI:30616"/>
    </ligand>
</feature>
<dbReference type="SUPFAM" id="SSF56112">
    <property type="entry name" value="Protein kinase-like (PK-like)"/>
    <property type="match status" value="1"/>
</dbReference>
<evidence type="ECO:0000313" key="5">
    <source>
        <dbReference type="EMBL" id="OHT15599.1"/>
    </source>
</evidence>
<dbReference type="PANTHER" id="PTHR11102">
    <property type="entry name" value="SEL-1-LIKE PROTEIN"/>
    <property type="match status" value="1"/>
</dbReference>
<comment type="similarity">
    <text evidence="1">Belongs to the sel-1 family.</text>
</comment>
<feature type="chain" id="PRO_5012272474" description="Protein kinase domain-containing protein" evidence="3">
    <location>
        <begin position="21"/>
        <end position="1439"/>
    </location>
</feature>